<dbReference type="InterPro" id="IPR006439">
    <property type="entry name" value="HAD-SF_hydro_IA"/>
</dbReference>
<name>A0A5B8MVH0_9CHLO</name>
<sequence>MAAGMGNITHVIFDMDGLLLDTEIFYTIAQDKVFEAYPDCGYQERKQELKALMMGRKSQDAARLVLKELDLEKEMTPDEFLERRAKVLRDLLPQAELLPGAKRLLEHLRDNKVPCALATSSNRTHFKLKTSRHVDLFNSVFLHMITGDDVVKGKPDPEIFLKAKDDFEDKPNAEACLIFEDSPLGIQGAIAGNFKAIHVPDAEMAQAVKKPEQQPHQTLKSLLDFEPGEWGLPPFPASS</sequence>
<gene>
    <name evidence="2" type="ORF">A3770_12p67640</name>
    <name evidence="1" type="ORF">CPRI1469_LOCUS9162</name>
</gene>
<dbReference type="InterPro" id="IPR036412">
    <property type="entry name" value="HAD-like_sf"/>
</dbReference>
<dbReference type="SFLD" id="SFLDG01129">
    <property type="entry name" value="C1.5:_HAD__Beta-PGM__Phosphata"/>
    <property type="match status" value="1"/>
</dbReference>
<dbReference type="PANTHER" id="PTHR18901:SF38">
    <property type="entry name" value="PSEUDOURIDINE-5'-PHOSPHATASE"/>
    <property type="match status" value="1"/>
</dbReference>
<dbReference type="EMBL" id="CP031045">
    <property type="protein sequence ID" value="QDZ24246.1"/>
    <property type="molecule type" value="Genomic_DNA"/>
</dbReference>
<evidence type="ECO:0000313" key="3">
    <source>
        <dbReference type="Proteomes" id="UP000316726"/>
    </source>
</evidence>
<dbReference type="STRING" id="1764295.A0A5B8MVH0"/>
<dbReference type="Gene3D" id="1.10.150.240">
    <property type="entry name" value="Putative phosphatase, domain 2"/>
    <property type="match status" value="1"/>
</dbReference>
<dbReference type="SUPFAM" id="SSF56784">
    <property type="entry name" value="HAD-like"/>
    <property type="match status" value="1"/>
</dbReference>
<dbReference type="Gene3D" id="3.40.50.1000">
    <property type="entry name" value="HAD superfamily/HAD-like"/>
    <property type="match status" value="1"/>
</dbReference>
<dbReference type="InterPro" id="IPR023198">
    <property type="entry name" value="PGP-like_dom2"/>
</dbReference>
<dbReference type="GO" id="GO:0016791">
    <property type="term" value="F:phosphatase activity"/>
    <property type="evidence" value="ECO:0007669"/>
    <property type="project" value="TreeGrafter"/>
</dbReference>
<dbReference type="InterPro" id="IPR023214">
    <property type="entry name" value="HAD_sf"/>
</dbReference>
<proteinExistence type="predicted"/>
<dbReference type="Proteomes" id="UP000316726">
    <property type="component" value="Chromosome 12"/>
</dbReference>
<organism evidence="2 3">
    <name type="scientific">Chloropicon primus</name>
    <dbReference type="NCBI Taxonomy" id="1764295"/>
    <lineage>
        <taxon>Eukaryota</taxon>
        <taxon>Viridiplantae</taxon>
        <taxon>Chlorophyta</taxon>
        <taxon>Chloropicophyceae</taxon>
        <taxon>Chloropicales</taxon>
        <taxon>Chloropicaceae</taxon>
        <taxon>Chloropicon</taxon>
    </lineage>
</organism>
<dbReference type="SFLD" id="SFLDG01135">
    <property type="entry name" value="C1.5.6:_HAD__Beta-PGM__Phospha"/>
    <property type="match status" value="1"/>
</dbReference>
<dbReference type="OrthoDB" id="40579at2759"/>
<dbReference type="AlphaFoldDB" id="A0A5B8MVH0"/>
<keyword evidence="3" id="KW-1185">Reference proteome</keyword>
<dbReference type="NCBIfam" id="TIGR01509">
    <property type="entry name" value="HAD-SF-IA-v3"/>
    <property type="match status" value="1"/>
</dbReference>
<keyword evidence="2" id="KW-0378">Hydrolase</keyword>
<dbReference type="SFLD" id="SFLDS00003">
    <property type="entry name" value="Haloacid_Dehalogenase"/>
    <property type="match status" value="1"/>
</dbReference>
<reference evidence="1" key="2">
    <citation type="submission" date="2021-01" db="EMBL/GenBank/DDBJ databases">
        <authorList>
            <person name="Corre E."/>
            <person name="Pelletier E."/>
            <person name="Niang G."/>
            <person name="Scheremetjew M."/>
            <person name="Finn R."/>
            <person name="Kale V."/>
            <person name="Holt S."/>
            <person name="Cochrane G."/>
            <person name="Meng A."/>
            <person name="Brown T."/>
            <person name="Cohen L."/>
        </authorList>
    </citation>
    <scope>NUCLEOTIDE SEQUENCE</scope>
    <source>
        <strain evidence="1">CCMP1205</strain>
    </source>
</reference>
<accession>A0A5B8MVH0</accession>
<dbReference type="Pfam" id="PF00702">
    <property type="entry name" value="Hydrolase"/>
    <property type="match status" value="1"/>
</dbReference>
<evidence type="ECO:0000313" key="1">
    <source>
        <dbReference type="EMBL" id="CAD9720296.1"/>
    </source>
</evidence>
<protein>
    <submittedName>
        <fullName evidence="2">Haloacid dehalogenase-like hydrolase</fullName>
    </submittedName>
</protein>
<dbReference type="PANTHER" id="PTHR18901">
    <property type="entry name" value="2-DEOXYGLUCOSE-6-PHOSPHATE PHOSPHATASE 2"/>
    <property type="match status" value="1"/>
</dbReference>
<reference evidence="2 3" key="1">
    <citation type="submission" date="2018-07" db="EMBL/GenBank/DDBJ databases">
        <title>The complete nuclear genome of the prasinophyte Chloropicon primus (CCMP1205).</title>
        <authorList>
            <person name="Pombert J.-F."/>
            <person name="Otis C."/>
            <person name="Turmel M."/>
            <person name="Lemieux C."/>
        </authorList>
    </citation>
    <scope>NUCLEOTIDE SEQUENCE [LARGE SCALE GENOMIC DNA]</scope>
    <source>
        <strain evidence="2 3">CCMP1205</strain>
    </source>
</reference>
<evidence type="ECO:0000313" key="2">
    <source>
        <dbReference type="EMBL" id="QDZ24246.1"/>
    </source>
</evidence>
<dbReference type="EMBL" id="HBHL01013939">
    <property type="protein sequence ID" value="CAD9720296.1"/>
    <property type="molecule type" value="Transcribed_RNA"/>
</dbReference>